<dbReference type="RefSeq" id="WP_193983741.1">
    <property type="nucleotide sequence ID" value="NZ_CP063656.1"/>
</dbReference>
<proteinExistence type="predicted"/>
<dbReference type="EMBL" id="CP063656">
    <property type="protein sequence ID" value="QOW18789.1"/>
    <property type="molecule type" value="Genomic_DNA"/>
</dbReference>
<accession>A0A7S6UEF5</accession>
<dbReference type="SUPFAM" id="SSF56935">
    <property type="entry name" value="Porins"/>
    <property type="match status" value="1"/>
</dbReference>
<reference evidence="1 2" key="1">
    <citation type="submission" date="2020-10" db="EMBL/GenBank/DDBJ databases">
        <title>complete genome sequencing of Lysobacter sp. H21R20.</title>
        <authorList>
            <person name="Bae J.-W."/>
            <person name="Lee S.-Y."/>
        </authorList>
    </citation>
    <scope>NUCLEOTIDE SEQUENCE [LARGE SCALE GENOMIC DNA]</scope>
    <source>
        <strain evidence="1 2">H21R20</strain>
    </source>
</reference>
<name>A0A7S6UEF5_9GAMM</name>
<dbReference type="AlphaFoldDB" id="A0A7S6UEF5"/>
<organism evidence="1 2">
    <name type="scientific">Novilysobacter ciconiae</name>
    <dbReference type="NCBI Taxonomy" id="2781022"/>
    <lineage>
        <taxon>Bacteria</taxon>
        <taxon>Pseudomonadati</taxon>
        <taxon>Pseudomonadota</taxon>
        <taxon>Gammaproteobacteria</taxon>
        <taxon>Lysobacterales</taxon>
        <taxon>Lysobacteraceae</taxon>
        <taxon>Novilysobacter</taxon>
    </lineage>
</organism>
<protein>
    <submittedName>
        <fullName evidence="1">Outer membrane beta-barrel protein</fullName>
    </submittedName>
</protein>
<dbReference type="Proteomes" id="UP000594059">
    <property type="component" value="Chromosome"/>
</dbReference>
<dbReference type="KEGG" id="lcic:INQ41_08825"/>
<evidence type="ECO:0000313" key="2">
    <source>
        <dbReference type="Proteomes" id="UP000594059"/>
    </source>
</evidence>
<evidence type="ECO:0000313" key="1">
    <source>
        <dbReference type="EMBL" id="QOW18789.1"/>
    </source>
</evidence>
<gene>
    <name evidence="1" type="ORF">INQ41_08825</name>
</gene>
<sequence>MAHAQKPTASRCFPLLPPRLPRSVLAGALWLALPASAVPAELDYQLGLSLLRSDNIALASFNEKSETVVSPNARFEFQQRGPRVNANARGSVSYLEYLSNTFDNDVRGELVGEMTWNVVPQRVDFVVNDYLNRQPVDVLTSFNPGNEQEVNVFIAGPTFHVRPRAGTRGQLDLRYANSYAEDNKDFNGDHYNAAARLVRDTSATRSVSLNFETTRSEYRDNENDYTRNDAYVGYALALASLELTATAGYSQLRLERDGTLGEPMASLGAGWTPTPRSRLTAVARTGFSNAVQDVVNRSTDLSGSILNEMSSNDVLVGPSAVRQHEAYFAYHFTGERVGFHVQPYYQRSRLATDDAADPADPADPDADLLATRTNYGALVSVDYQVSPRSTVTLLLAHDVNRYAALDRKDLGYIAAFGFANRMSRHWSWRANLQHRRRNSAVAGASYDENSVVLSIVYLR</sequence>
<keyword evidence="2" id="KW-1185">Reference proteome</keyword>